<evidence type="ECO:0000313" key="4">
    <source>
        <dbReference type="EMBL" id="RNI38003.1"/>
    </source>
</evidence>
<dbReference type="SUPFAM" id="SSF52266">
    <property type="entry name" value="SGNH hydrolase"/>
    <property type="match status" value="2"/>
</dbReference>
<organism evidence="4 5">
    <name type="scientific">Hanamia caeni</name>
    <dbReference type="NCBI Taxonomy" id="2294116"/>
    <lineage>
        <taxon>Bacteria</taxon>
        <taxon>Pseudomonadati</taxon>
        <taxon>Bacteroidota</taxon>
        <taxon>Chitinophagia</taxon>
        <taxon>Chitinophagales</taxon>
        <taxon>Chitinophagaceae</taxon>
        <taxon>Hanamia</taxon>
    </lineage>
</organism>
<dbReference type="OrthoDB" id="5624617at2"/>
<accession>A0A3M9NLC7</accession>
<dbReference type="Pfam" id="PF13472">
    <property type="entry name" value="Lipase_GDSL_2"/>
    <property type="match status" value="1"/>
</dbReference>
<keyword evidence="4" id="KW-0378">Hydrolase</keyword>
<dbReference type="GO" id="GO:0016788">
    <property type="term" value="F:hydrolase activity, acting on ester bonds"/>
    <property type="evidence" value="ECO:0007669"/>
    <property type="project" value="UniProtKB-ARBA"/>
</dbReference>
<feature type="domain" description="SGNH hydrolase-type esterase N-terminal" evidence="3">
    <location>
        <begin position="27"/>
        <end position="169"/>
    </location>
</feature>
<dbReference type="InterPro" id="IPR051532">
    <property type="entry name" value="Ester_Hydrolysis_Enzymes"/>
</dbReference>
<name>A0A3M9NLC7_9BACT</name>
<dbReference type="EMBL" id="RJJR01000004">
    <property type="protein sequence ID" value="RNI38003.1"/>
    <property type="molecule type" value="Genomic_DNA"/>
</dbReference>
<dbReference type="Gene3D" id="3.40.50.1110">
    <property type="entry name" value="SGNH hydrolase"/>
    <property type="match status" value="2"/>
</dbReference>
<feature type="domain" description="SGNH hydrolase-type esterase" evidence="1">
    <location>
        <begin position="404"/>
        <end position="569"/>
    </location>
</feature>
<dbReference type="InterPro" id="IPR013830">
    <property type="entry name" value="SGNH_hydro"/>
</dbReference>
<evidence type="ECO:0000259" key="2">
    <source>
        <dbReference type="Pfam" id="PF14606"/>
    </source>
</evidence>
<keyword evidence="5" id="KW-1185">Reference proteome</keyword>
<protein>
    <submittedName>
        <fullName evidence="4">Acetylhydrolase</fullName>
    </submittedName>
</protein>
<dbReference type="PANTHER" id="PTHR30383">
    <property type="entry name" value="THIOESTERASE 1/PROTEASE 1/LYSOPHOSPHOLIPASE L1"/>
    <property type="match status" value="1"/>
</dbReference>
<dbReference type="Pfam" id="PF14606">
    <property type="entry name" value="Lipase_GDSL_3"/>
    <property type="match status" value="1"/>
</dbReference>
<dbReference type="RefSeq" id="WP_123119991.1">
    <property type="nucleotide sequence ID" value="NZ_RJJR01000004.1"/>
</dbReference>
<evidence type="ECO:0000259" key="1">
    <source>
        <dbReference type="Pfam" id="PF13472"/>
    </source>
</evidence>
<dbReference type="InterPro" id="IPR036514">
    <property type="entry name" value="SGNH_hydro_sf"/>
</dbReference>
<reference evidence="4 5" key="1">
    <citation type="submission" date="2018-11" db="EMBL/GenBank/DDBJ databases">
        <title>Draft genome sequence of Ferruginibacter sp. BO-59.</title>
        <authorList>
            <person name="Im W.T."/>
        </authorList>
    </citation>
    <scope>NUCLEOTIDE SEQUENCE [LARGE SCALE GENOMIC DNA]</scope>
    <source>
        <strain evidence="4 5">BO-59</strain>
    </source>
</reference>
<comment type="caution">
    <text evidence="4">The sequence shown here is derived from an EMBL/GenBank/DDBJ whole genome shotgun (WGS) entry which is preliminary data.</text>
</comment>
<sequence>MIRPLLTFFLFSFSKISFSQQQIKWYAPQFVEGVCMLDSSNIFHRLPISMKDIVRKPVWDLSENTAGEFIHFKTCATEITVRYTLASNNFSMSHMPSTGVSGLDLFAIDVNGNWNWAPGRYHFGDTCSYVFKNLFLAKNQTKVSDFYLYLPLYNSVKWLSIGVNEKDSFAFAEKRKEQPVVAYGTSIMQGAVASRPGLAWTNILERNIDRTIVNLGFSGNGRFEKPIFDLMANVDAKLYILDCMPNLTGGYSDEEIKSRVVYGVNKLREKNKDVPLLFVGHAVGYAPYFMDTARLNEYHNSSLVIEKIFNELHETGIRNIYLLTDKEIGFDINSTTEGLHPNDIGMMKYAAAYEEKIREILNEPVGKVSTEIPVEQYRDGYDWIARHEQVKKYIQQNNPQNLIIGNSIIHYFGGAPAYHIARGESAWDEYLKPLKVQNAGFGWDRIENVLWRVYHGEFDDFNGKNIVLMIGTNNLSEKNHDSEIVDGLQFLINAIKQRKPNTNITMVGILPRAKSEERVAMINKKIKQMALQNHIDYVDFGKDFLMGNKVNSKLFVKDGLHPNAEGYEVLGKDLKKLLMSNN</sequence>
<dbReference type="Proteomes" id="UP000267223">
    <property type="component" value="Unassembled WGS sequence"/>
</dbReference>
<dbReference type="Gene3D" id="2.60.120.260">
    <property type="entry name" value="Galactose-binding domain-like"/>
    <property type="match status" value="1"/>
</dbReference>
<evidence type="ECO:0000259" key="3">
    <source>
        <dbReference type="Pfam" id="PF14607"/>
    </source>
</evidence>
<dbReference type="AlphaFoldDB" id="A0A3M9NLC7"/>
<feature type="domain" description="SGNH hydrolase-type esterase" evidence="2">
    <location>
        <begin position="178"/>
        <end position="358"/>
    </location>
</feature>
<evidence type="ECO:0000313" key="5">
    <source>
        <dbReference type="Proteomes" id="UP000267223"/>
    </source>
</evidence>
<dbReference type="Pfam" id="PF14607">
    <property type="entry name" value="GxDLY"/>
    <property type="match status" value="1"/>
</dbReference>
<gene>
    <name evidence="4" type="ORF">EFY79_07165</name>
</gene>
<proteinExistence type="predicted"/>
<dbReference type="InterPro" id="IPR032740">
    <property type="entry name" value="GxDLY"/>
</dbReference>